<feature type="chain" id="PRO_5020434851" evidence="5">
    <location>
        <begin position="25"/>
        <end position="225"/>
    </location>
</feature>
<feature type="signal peptide" evidence="5">
    <location>
        <begin position="1"/>
        <end position="24"/>
    </location>
</feature>
<evidence type="ECO:0000256" key="1">
    <source>
        <dbReference type="ARBA" id="ARBA00022729"/>
    </source>
</evidence>
<evidence type="ECO:0000259" key="6">
    <source>
        <dbReference type="PROSITE" id="PS51115"/>
    </source>
</evidence>
<keyword evidence="8" id="KW-1185">Reference proteome</keyword>
<dbReference type="OrthoDB" id="8756107at2"/>
<protein>
    <submittedName>
        <fullName evidence="7">Putative secreted protein with PEP-CTERM sorting signal</fullName>
    </submittedName>
</protein>
<keyword evidence="1 5" id="KW-0732">Signal</keyword>
<evidence type="ECO:0000256" key="2">
    <source>
        <dbReference type="ARBA" id="ARBA00022737"/>
    </source>
</evidence>
<organism evidence="7 8">
    <name type="scientific">Roseateles toxinivorans</name>
    <dbReference type="NCBI Taxonomy" id="270368"/>
    <lineage>
        <taxon>Bacteria</taxon>
        <taxon>Pseudomonadati</taxon>
        <taxon>Pseudomonadota</taxon>
        <taxon>Betaproteobacteria</taxon>
        <taxon>Burkholderiales</taxon>
        <taxon>Sphaerotilaceae</taxon>
        <taxon>Roseateles</taxon>
    </lineage>
</organism>
<keyword evidence="3" id="KW-1015">Disulfide bond</keyword>
<dbReference type="AlphaFoldDB" id="A0A4R6QSX7"/>
<evidence type="ECO:0000256" key="3">
    <source>
        <dbReference type="ARBA" id="ARBA00023157"/>
    </source>
</evidence>
<dbReference type="Proteomes" id="UP000295361">
    <property type="component" value="Unassembled WGS sequence"/>
</dbReference>
<dbReference type="InterPro" id="IPR013424">
    <property type="entry name" value="Ice-binding_C"/>
</dbReference>
<accession>A0A4R6QSX7</accession>
<comment type="caution">
    <text evidence="7">The sequence shown here is derived from an EMBL/GenBank/DDBJ whole genome shotgun (WGS) entry which is preliminary data.</text>
</comment>
<evidence type="ECO:0000256" key="5">
    <source>
        <dbReference type="SAM" id="SignalP"/>
    </source>
</evidence>
<dbReference type="PROSITE" id="PS51115">
    <property type="entry name" value="LAMININ_IVA"/>
    <property type="match status" value="1"/>
</dbReference>
<dbReference type="InParanoid" id="A0A4R6QSX7"/>
<name>A0A4R6QSX7_9BURK</name>
<dbReference type="InterPro" id="IPR000034">
    <property type="entry name" value="Laminin_IV"/>
</dbReference>
<reference evidence="7 8" key="1">
    <citation type="submission" date="2019-03" db="EMBL/GenBank/DDBJ databases">
        <title>Genomic Encyclopedia of Type Strains, Phase IV (KMG-IV): sequencing the most valuable type-strain genomes for metagenomic binning, comparative biology and taxonomic classification.</title>
        <authorList>
            <person name="Goeker M."/>
        </authorList>
    </citation>
    <scope>NUCLEOTIDE SEQUENCE [LARGE SCALE GENOMIC DNA]</scope>
    <source>
        <strain evidence="7 8">DSM 16998</strain>
    </source>
</reference>
<evidence type="ECO:0000313" key="7">
    <source>
        <dbReference type="EMBL" id="TDP73258.1"/>
    </source>
</evidence>
<dbReference type="Pfam" id="PF00052">
    <property type="entry name" value="Laminin_B"/>
    <property type="match status" value="1"/>
</dbReference>
<gene>
    <name evidence="7" type="ORF">DES47_1021018</name>
</gene>
<sequence>MKSSHVFKSAAAATLLITATVAQAAPAPVESRFNADTENWRVANLLSLSAASQAASFEAGTQRISTNDLFSWTVFAAPAKFLGNQSAFLGGSLSFDLSDSLKDTTADIFPTLVLQSGANLLAWFGGAPGSTMTSYSAVLTASPAWQKIVGYEVTGLPILAAASSADLSNVLGALQGIYINADWKTAGNDHAELDNVNLVGVVPEPSSWLMLLAGLAAVAIARRRP</sequence>
<evidence type="ECO:0000313" key="8">
    <source>
        <dbReference type="Proteomes" id="UP000295361"/>
    </source>
</evidence>
<dbReference type="EMBL" id="SNXS01000002">
    <property type="protein sequence ID" value="TDP73258.1"/>
    <property type="molecule type" value="Genomic_DNA"/>
</dbReference>
<keyword evidence="4" id="KW-0325">Glycoprotein</keyword>
<evidence type="ECO:0000256" key="4">
    <source>
        <dbReference type="ARBA" id="ARBA00023180"/>
    </source>
</evidence>
<dbReference type="RefSeq" id="WP_133700653.1">
    <property type="nucleotide sequence ID" value="NZ_SNXS01000002.1"/>
</dbReference>
<proteinExistence type="predicted"/>
<feature type="domain" description="Laminin IV type A" evidence="6">
    <location>
        <begin position="35"/>
        <end position="222"/>
    </location>
</feature>
<keyword evidence="2" id="KW-0677">Repeat</keyword>
<dbReference type="NCBIfam" id="TIGR02595">
    <property type="entry name" value="PEP_CTERM"/>
    <property type="match status" value="1"/>
</dbReference>